<gene>
    <name evidence="2" type="ORF">E2C01_028787</name>
</gene>
<dbReference type="AlphaFoldDB" id="A0A5B7EPN3"/>
<evidence type="ECO:0000313" key="3">
    <source>
        <dbReference type="Proteomes" id="UP000324222"/>
    </source>
</evidence>
<proteinExistence type="predicted"/>
<sequence>MQTKISACIYTESILAGNDNRRLQVFILCLLPHIHLQTKTARQYKRKRRRNPPSRSLHLQINGHPHPAQRTKRGNNTPSS</sequence>
<comment type="caution">
    <text evidence="2">The sequence shown here is derived from an EMBL/GenBank/DDBJ whole genome shotgun (WGS) entry which is preliminary data.</text>
</comment>
<name>A0A5B7EPN3_PORTR</name>
<dbReference type="Proteomes" id="UP000324222">
    <property type="component" value="Unassembled WGS sequence"/>
</dbReference>
<protein>
    <submittedName>
        <fullName evidence="2">Uncharacterized protein</fullName>
    </submittedName>
</protein>
<reference evidence="2 3" key="1">
    <citation type="submission" date="2019-05" db="EMBL/GenBank/DDBJ databases">
        <title>Another draft genome of Portunus trituberculatus and its Hox gene families provides insights of decapod evolution.</title>
        <authorList>
            <person name="Jeong J.-H."/>
            <person name="Song I."/>
            <person name="Kim S."/>
            <person name="Choi T."/>
            <person name="Kim D."/>
            <person name="Ryu S."/>
            <person name="Kim W."/>
        </authorList>
    </citation>
    <scope>NUCLEOTIDE SEQUENCE [LARGE SCALE GENOMIC DNA]</scope>
    <source>
        <tissue evidence="2">Muscle</tissue>
    </source>
</reference>
<dbReference type="EMBL" id="VSRR010003259">
    <property type="protein sequence ID" value="MPC35365.1"/>
    <property type="molecule type" value="Genomic_DNA"/>
</dbReference>
<organism evidence="2 3">
    <name type="scientific">Portunus trituberculatus</name>
    <name type="common">Swimming crab</name>
    <name type="synonym">Neptunus trituberculatus</name>
    <dbReference type="NCBI Taxonomy" id="210409"/>
    <lineage>
        <taxon>Eukaryota</taxon>
        <taxon>Metazoa</taxon>
        <taxon>Ecdysozoa</taxon>
        <taxon>Arthropoda</taxon>
        <taxon>Crustacea</taxon>
        <taxon>Multicrustacea</taxon>
        <taxon>Malacostraca</taxon>
        <taxon>Eumalacostraca</taxon>
        <taxon>Eucarida</taxon>
        <taxon>Decapoda</taxon>
        <taxon>Pleocyemata</taxon>
        <taxon>Brachyura</taxon>
        <taxon>Eubrachyura</taxon>
        <taxon>Portunoidea</taxon>
        <taxon>Portunidae</taxon>
        <taxon>Portuninae</taxon>
        <taxon>Portunus</taxon>
    </lineage>
</organism>
<feature type="region of interest" description="Disordered" evidence="1">
    <location>
        <begin position="39"/>
        <end position="80"/>
    </location>
</feature>
<evidence type="ECO:0000313" key="2">
    <source>
        <dbReference type="EMBL" id="MPC35365.1"/>
    </source>
</evidence>
<accession>A0A5B7EPN3</accession>
<feature type="compositionally biased region" description="Basic residues" evidence="1">
    <location>
        <begin position="42"/>
        <end position="52"/>
    </location>
</feature>
<keyword evidence="3" id="KW-1185">Reference proteome</keyword>
<evidence type="ECO:0000256" key="1">
    <source>
        <dbReference type="SAM" id="MobiDB-lite"/>
    </source>
</evidence>